<dbReference type="SUPFAM" id="SSF52091">
    <property type="entry name" value="SpoIIaa-like"/>
    <property type="match status" value="1"/>
</dbReference>
<accession>A0A377LUJ3</accession>
<dbReference type="InterPro" id="IPR002645">
    <property type="entry name" value="STAS_dom"/>
</dbReference>
<protein>
    <submittedName>
        <fullName evidence="4">BolA family protein</fullName>
    </submittedName>
</protein>
<evidence type="ECO:0000256" key="1">
    <source>
        <dbReference type="ARBA" id="ARBA00005578"/>
    </source>
</evidence>
<dbReference type="CDD" id="cd07043">
    <property type="entry name" value="STAS_anti-anti-sigma_factors"/>
    <property type="match status" value="1"/>
</dbReference>
<dbReference type="PANTHER" id="PTHR46229:SF4">
    <property type="entry name" value="ACID STRESS PROTEIN IBAG"/>
    <property type="match status" value="1"/>
</dbReference>
<dbReference type="InterPro" id="IPR036513">
    <property type="entry name" value="STAS_dom_sf"/>
</dbReference>
<evidence type="ECO:0000313" key="4">
    <source>
        <dbReference type="EMBL" id="STQ08980.1"/>
    </source>
</evidence>
<feature type="domain" description="STAS" evidence="3">
    <location>
        <begin position="14"/>
        <end position="74"/>
    </location>
</feature>
<dbReference type="AlphaFoldDB" id="A0A377LUJ3"/>
<name>A0A377LUJ3_ENTCL</name>
<evidence type="ECO:0000256" key="2">
    <source>
        <dbReference type="RuleBase" id="RU003860"/>
    </source>
</evidence>
<dbReference type="Gene3D" id="3.30.300.90">
    <property type="entry name" value="BolA-like"/>
    <property type="match status" value="1"/>
</dbReference>
<evidence type="ECO:0000313" key="5">
    <source>
        <dbReference type="Proteomes" id="UP000255106"/>
    </source>
</evidence>
<reference evidence="4 5" key="1">
    <citation type="submission" date="2018-06" db="EMBL/GenBank/DDBJ databases">
        <authorList>
            <consortium name="Pathogen Informatics"/>
            <person name="Doyle S."/>
        </authorList>
    </citation>
    <scope>NUCLEOTIDE SEQUENCE [LARGE SCALE GENOMIC DNA]</scope>
    <source>
        <strain evidence="4 5">NCTC10005</strain>
    </source>
</reference>
<dbReference type="SUPFAM" id="SSF82657">
    <property type="entry name" value="BolA-like"/>
    <property type="match status" value="1"/>
</dbReference>
<dbReference type="Proteomes" id="UP000255106">
    <property type="component" value="Unassembled WGS sequence"/>
</dbReference>
<dbReference type="InterPro" id="IPR049743">
    <property type="entry name" value="MlaB"/>
</dbReference>
<proteinExistence type="inferred from homology"/>
<dbReference type="EMBL" id="UGJB01000004">
    <property type="protein sequence ID" value="STQ08980.1"/>
    <property type="molecule type" value="Genomic_DNA"/>
</dbReference>
<dbReference type="PROSITE" id="PS50801">
    <property type="entry name" value="STAS"/>
    <property type="match status" value="1"/>
</dbReference>
<dbReference type="Pfam" id="PF01722">
    <property type="entry name" value="BolA"/>
    <property type="match status" value="1"/>
</dbReference>
<dbReference type="InterPro" id="IPR050961">
    <property type="entry name" value="BolA/IbaG_stress_morph_reg"/>
</dbReference>
<sequence>MSQQLSWSREGETLKLSGELDQDLLNPLWDKRHDAMQGVTLIDLSGVTRVDTAGVALLAHLIAVGKKQGATVTLHGPAIMSSPWRSSTIFLRTYCRINIFSALLLKALTVSSSGLFACLRRRHFALRCWACFHYQMIKNPWKIMKSQTVLMNALSLQEAHVTGDGSHFQVIAVGEMFDGMSRVKKQQAVYAPLMEYIADNRIHALSIKAFTPQEWARDRKLNGF</sequence>
<dbReference type="InterPro" id="IPR002634">
    <property type="entry name" value="BolA"/>
</dbReference>
<organism evidence="4 5">
    <name type="scientific">Enterobacter cloacae</name>
    <dbReference type="NCBI Taxonomy" id="550"/>
    <lineage>
        <taxon>Bacteria</taxon>
        <taxon>Pseudomonadati</taxon>
        <taxon>Pseudomonadota</taxon>
        <taxon>Gammaproteobacteria</taxon>
        <taxon>Enterobacterales</taxon>
        <taxon>Enterobacteriaceae</taxon>
        <taxon>Enterobacter</taxon>
        <taxon>Enterobacter cloacae complex</taxon>
    </lineage>
</organism>
<dbReference type="InterPro" id="IPR036065">
    <property type="entry name" value="BolA-like_sf"/>
</dbReference>
<dbReference type="InterPro" id="IPR058548">
    <property type="entry name" value="MlaB-like_STAS"/>
</dbReference>
<comment type="similarity">
    <text evidence="1 2">Belongs to the BolA/IbaG family.</text>
</comment>
<dbReference type="Pfam" id="PF13466">
    <property type="entry name" value="STAS_2"/>
    <property type="match status" value="1"/>
</dbReference>
<evidence type="ECO:0000259" key="3">
    <source>
        <dbReference type="PROSITE" id="PS50801"/>
    </source>
</evidence>
<dbReference type="Gene3D" id="3.30.750.24">
    <property type="entry name" value="STAS domain"/>
    <property type="match status" value="1"/>
</dbReference>
<dbReference type="NCBIfam" id="NF033618">
    <property type="entry name" value="mlaB_1"/>
    <property type="match status" value="1"/>
</dbReference>
<dbReference type="PANTHER" id="PTHR46229">
    <property type="entry name" value="BOLA TRANSCRIPTION REGULATOR"/>
    <property type="match status" value="1"/>
</dbReference>
<gene>
    <name evidence="4" type="primary">yrbA</name>
    <name evidence="4" type="ORF">NCTC10005_01675</name>
</gene>